<dbReference type="InterPro" id="IPR054593">
    <property type="entry name" value="Beta-mannosidase-like_N2"/>
</dbReference>
<evidence type="ECO:0000256" key="6">
    <source>
        <dbReference type="ARBA" id="ARBA00023295"/>
    </source>
</evidence>
<dbReference type="AlphaFoldDB" id="A0A6L5X0T1"/>
<dbReference type="InterPro" id="IPR006102">
    <property type="entry name" value="Ig-like_GH2"/>
</dbReference>
<dbReference type="InterPro" id="IPR041625">
    <property type="entry name" value="Beta-mannosidase_Ig"/>
</dbReference>
<gene>
    <name evidence="11" type="ORF">FYJ35_02605</name>
</gene>
<evidence type="ECO:0000256" key="3">
    <source>
        <dbReference type="ARBA" id="ARBA00012754"/>
    </source>
</evidence>
<dbReference type="Pfam" id="PF22666">
    <property type="entry name" value="Glyco_hydro_2_N2"/>
    <property type="match status" value="1"/>
</dbReference>
<keyword evidence="12" id="KW-1185">Reference proteome</keyword>
<dbReference type="Gene3D" id="2.60.120.260">
    <property type="entry name" value="Galactose-binding domain-like"/>
    <property type="match status" value="1"/>
</dbReference>
<evidence type="ECO:0000256" key="1">
    <source>
        <dbReference type="ARBA" id="ARBA00000829"/>
    </source>
</evidence>
<evidence type="ECO:0000256" key="7">
    <source>
        <dbReference type="SAM" id="MobiDB-lite"/>
    </source>
</evidence>
<dbReference type="PANTHER" id="PTHR43730:SF1">
    <property type="entry name" value="BETA-MANNOSIDASE"/>
    <property type="match status" value="1"/>
</dbReference>
<feature type="domain" description="Beta-mannosidase Ig-fold" evidence="9">
    <location>
        <begin position="822"/>
        <end position="890"/>
    </location>
</feature>
<evidence type="ECO:0000259" key="8">
    <source>
        <dbReference type="Pfam" id="PF00703"/>
    </source>
</evidence>
<proteinExistence type="inferred from homology"/>
<dbReference type="GO" id="GO:0004567">
    <property type="term" value="F:beta-mannosidase activity"/>
    <property type="evidence" value="ECO:0007669"/>
    <property type="project" value="UniProtKB-EC"/>
</dbReference>
<dbReference type="Gene3D" id="3.20.20.80">
    <property type="entry name" value="Glycosidases"/>
    <property type="match status" value="1"/>
</dbReference>
<dbReference type="Pfam" id="PF00703">
    <property type="entry name" value="Glyco_hydro_2"/>
    <property type="match status" value="1"/>
</dbReference>
<protein>
    <recommendedName>
        <fullName evidence="3">beta-mannosidase</fullName>
        <ecNumber evidence="3">3.2.1.25</ecNumber>
    </recommendedName>
</protein>
<reference evidence="11 12" key="1">
    <citation type="submission" date="2019-08" db="EMBL/GenBank/DDBJ databases">
        <title>In-depth cultivation of the pig gut microbiome towards novel bacterial diversity and tailored functional studies.</title>
        <authorList>
            <person name="Wylensek D."/>
            <person name="Hitch T.C.A."/>
            <person name="Clavel T."/>
        </authorList>
    </citation>
    <scope>NUCLEOTIDE SEQUENCE [LARGE SCALE GENOMIC DNA]</scope>
    <source>
        <strain evidence="11 12">Oil+RF-744-WCA-WT-11</strain>
    </source>
</reference>
<dbReference type="FunFam" id="3.20.20.80:FF:000050">
    <property type="entry name" value="Beta-mannosidase B"/>
    <property type="match status" value="1"/>
</dbReference>
<dbReference type="Proteomes" id="UP000481852">
    <property type="component" value="Unassembled WGS sequence"/>
</dbReference>
<dbReference type="PANTHER" id="PTHR43730">
    <property type="entry name" value="BETA-MANNOSIDASE"/>
    <property type="match status" value="1"/>
</dbReference>
<dbReference type="InterPro" id="IPR013783">
    <property type="entry name" value="Ig-like_fold"/>
</dbReference>
<feature type="domain" description="Glycoside hydrolase family 2 immunoglobulin-like beta-sandwich" evidence="8">
    <location>
        <begin position="287"/>
        <end position="350"/>
    </location>
</feature>
<evidence type="ECO:0000259" key="9">
    <source>
        <dbReference type="Pfam" id="PF17753"/>
    </source>
</evidence>
<dbReference type="SUPFAM" id="SSF51445">
    <property type="entry name" value="(Trans)glycosidases"/>
    <property type="match status" value="1"/>
</dbReference>
<evidence type="ECO:0000256" key="4">
    <source>
        <dbReference type="ARBA" id="ARBA00022801"/>
    </source>
</evidence>
<dbReference type="InterPro" id="IPR050887">
    <property type="entry name" value="Beta-mannosidase_GH2"/>
</dbReference>
<dbReference type="InterPro" id="IPR036156">
    <property type="entry name" value="Beta-gal/glucu_dom_sf"/>
</dbReference>
<organism evidence="11 12">
    <name type="scientific">Porcincola intestinalis</name>
    <dbReference type="NCBI Taxonomy" id="2606632"/>
    <lineage>
        <taxon>Bacteria</taxon>
        <taxon>Bacillati</taxon>
        <taxon>Bacillota</taxon>
        <taxon>Clostridia</taxon>
        <taxon>Lachnospirales</taxon>
        <taxon>Lachnospiraceae</taxon>
        <taxon>Porcincola</taxon>
    </lineage>
</organism>
<keyword evidence="6" id="KW-0326">Glycosidase</keyword>
<dbReference type="InterPro" id="IPR008979">
    <property type="entry name" value="Galactose-bd-like_sf"/>
</dbReference>
<keyword evidence="5" id="KW-0325">Glycoprotein</keyword>
<dbReference type="SUPFAM" id="SSF49785">
    <property type="entry name" value="Galactose-binding domain-like"/>
    <property type="match status" value="1"/>
</dbReference>
<keyword evidence="4 11" id="KW-0378">Hydrolase</keyword>
<evidence type="ECO:0000259" key="10">
    <source>
        <dbReference type="Pfam" id="PF22666"/>
    </source>
</evidence>
<evidence type="ECO:0000313" key="11">
    <source>
        <dbReference type="EMBL" id="MSS13941.1"/>
    </source>
</evidence>
<dbReference type="Gene3D" id="2.60.40.10">
    <property type="entry name" value="Immunoglobulins"/>
    <property type="match status" value="2"/>
</dbReference>
<name>A0A6L5X0T1_9FIRM</name>
<feature type="region of interest" description="Disordered" evidence="7">
    <location>
        <begin position="258"/>
        <end position="279"/>
    </location>
</feature>
<feature type="domain" description="Beta-mannosidase-like galactose-binding" evidence="10">
    <location>
        <begin position="10"/>
        <end position="176"/>
    </location>
</feature>
<dbReference type="Pfam" id="PF17753">
    <property type="entry name" value="Ig_mannosidase"/>
    <property type="match status" value="1"/>
</dbReference>
<dbReference type="GO" id="GO:0006516">
    <property type="term" value="P:glycoprotein catabolic process"/>
    <property type="evidence" value="ECO:0007669"/>
    <property type="project" value="TreeGrafter"/>
</dbReference>
<dbReference type="InterPro" id="IPR017853">
    <property type="entry name" value="GH"/>
</dbReference>
<dbReference type="EMBL" id="VULZ01000002">
    <property type="protein sequence ID" value="MSS13941.1"/>
    <property type="molecule type" value="Genomic_DNA"/>
</dbReference>
<dbReference type="GO" id="GO:0005975">
    <property type="term" value="P:carbohydrate metabolic process"/>
    <property type="evidence" value="ECO:0007669"/>
    <property type="project" value="InterPro"/>
</dbReference>
<evidence type="ECO:0000313" key="12">
    <source>
        <dbReference type="Proteomes" id="UP000481852"/>
    </source>
</evidence>
<comment type="catalytic activity">
    <reaction evidence="1">
        <text>Hydrolysis of terminal, non-reducing beta-D-mannose residues in beta-D-mannosides.</text>
        <dbReference type="EC" id="3.2.1.25"/>
    </reaction>
</comment>
<evidence type="ECO:0000256" key="2">
    <source>
        <dbReference type="ARBA" id="ARBA00007401"/>
    </source>
</evidence>
<dbReference type="SUPFAM" id="SSF49303">
    <property type="entry name" value="beta-Galactosidase/glucuronidase domain"/>
    <property type="match status" value="1"/>
</dbReference>
<comment type="similarity">
    <text evidence="2">Belongs to the glycosyl hydrolase 2 family.</text>
</comment>
<dbReference type="RefSeq" id="WP_154522734.1">
    <property type="nucleotide sequence ID" value="NZ_VULZ01000002.1"/>
</dbReference>
<evidence type="ECO:0000256" key="5">
    <source>
        <dbReference type="ARBA" id="ARBA00023180"/>
    </source>
</evidence>
<comment type="caution">
    <text evidence="11">The sequence shown here is derived from an EMBL/GenBank/DDBJ whole genome shotgun (WGS) entry which is preliminary data.</text>
</comment>
<dbReference type="EC" id="3.2.1.25" evidence="3"/>
<accession>A0A6L5X0T1</accession>
<sequence length="891" mass="101706">MKTFTLNGTWSMLEPDGNRTEGKIPGSVYSFLLDAGKMEDPYYRDHEFKALELVKGDYTFVKAFDADPALLSQNHQVLRFDGVDTISDIYLNGMWIGSTMDMHTAYEFDVRGLLLESGNELKVCIKSPTRWIAQRDKEHHLGGSIEAMKGFSYLRKAHCMFGWDWGPRLPDEGIWKDVTLLGWNDERITDVRIHQNHLLEDGSAAMGASEHAAQAKAGRVRVQLTVKAETSASSTDGADSCAAALHSVGAARSSKAVSHGIDSAGSGEAAGQTGSNQICGRDDAKSIRIELTAPDGQVFCMKNGEPFEVERPQLWWPNGLGDQPLYTVTVSLLGREGEVIERQTRRIGLRTMTMRRKKDQWGETFATEANGQTFFAMGADYIPEDNILSRRSPERTKRMLGYCRESHFNAIRVWGGGFYPDDWFFDYCDEYGLVVWEDLMFACAFYPSDEAFYDEIREEIRQNVRRIRHHASLGLWCCNNEMEGFTFDGGYECNAITKADYLIQNEYVIPQILKEEDPDTFWWPSSPSSGGKLDNPSDPSRGDVHYWNVWHGGVPFTEYRKFRFRYLSEFGFQSFPCLTTVKSFTEPQDRNIFSYVMEMHQRNAGANGKIMMYLSQNYRYPETFENLLYASQLLQAEGIKYGVEHFRRNRNDDRCMGAIYWQLNDIWPVASWASLDYYYRWKALQYYAKRFFTPVMLSCEENGMASQGLTCISEPEPHTYSARLCLTNETWDVQKRTVVWELRDESSCILKSGRIEAEVKPFSSEWFDTIDVSDADIRSTHLHYALLKEEETQGAADGADLAEDDTAQGSVLFVPAKHYRFADPHLELDVNRKDRTVTVTAEAYAKSVEIYSAGGYVRLDDNFFDMEKGSRTLQILEGDMDDLKVRSVFDI</sequence>